<dbReference type="InterPro" id="IPR051062">
    <property type="entry name" value="Topoisomerase_IB"/>
</dbReference>
<protein>
    <submittedName>
        <fullName evidence="3">DNA topoisomerase I DNA binding eukaryotic-type domain-containing protein</fullName>
    </submittedName>
</protein>
<evidence type="ECO:0000259" key="1">
    <source>
        <dbReference type="Pfam" id="PF02919"/>
    </source>
</evidence>
<name>A0A914KLK6_MELIC</name>
<sequence>MLDGYKQKIGNFRIEPPGLFRGRGEHPKMGCLKLRVQPEDVIINCSKGVTISPPKGHKWKEVRHDNMVFIIFFKFTSYSLLGSRPWVVIQSL</sequence>
<dbReference type="Gene3D" id="2.170.11.10">
    <property type="entry name" value="DNA Topoisomerase I, domain 2"/>
    <property type="match status" value="1"/>
</dbReference>
<dbReference type="PANTHER" id="PTHR10290:SF3">
    <property type="entry name" value="DNA TOPOISOMERASE 1"/>
    <property type="match status" value="1"/>
</dbReference>
<evidence type="ECO:0000313" key="3">
    <source>
        <dbReference type="WBParaSite" id="Minc3s00041g02343"/>
    </source>
</evidence>
<dbReference type="AlphaFoldDB" id="A0A914KLK6"/>
<dbReference type="GO" id="GO:0003917">
    <property type="term" value="F:DNA topoisomerase type I (single strand cut, ATP-independent) activity"/>
    <property type="evidence" value="ECO:0007669"/>
    <property type="project" value="InterPro"/>
</dbReference>
<dbReference type="Pfam" id="PF02919">
    <property type="entry name" value="Topoisom_I_N"/>
    <property type="match status" value="1"/>
</dbReference>
<dbReference type="PANTHER" id="PTHR10290">
    <property type="entry name" value="DNA TOPOISOMERASE I"/>
    <property type="match status" value="1"/>
</dbReference>
<dbReference type="InterPro" id="IPR036202">
    <property type="entry name" value="TopoI_DNA-bd_euk_N_sf"/>
</dbReference>
<dbReference type="InterPro" id="IPR013030">
    <property type="entry name" value="DNA_topo_DNA_db_N_dom2"/>
</dbReference>
<dbReference type="WBParaSite" id="Minc3s00041g02343">
    <property type="protein sequence ID" value="Minc3s00041g02343"/>
    <property type="gene ID" value="Minc3s00041g02343"/>
</dbReference>
<dbReference type="GO" id="GO:0007059">
    <property type="term" value="P:chromosome segregation"/>
    <property type="evidence" value="ECO:0007669"/>
    <property type="project" value="TreeGrafter"/>
</dbReference>
<dbReference type="GO" id="GO:0005694">
    <property type="term" value="C:chromosome"/>
    <property type="evidence" value="ECO:0007669"/>
    <property type="project" value="InterPro"/>
</dbReference>
<accession>A0A914KLK6</accession>
<keyword evidence="2" id="KW-1185">Reference proteome</keyword>
<dbReference type="GO" id="GO:0003677">
    <property type="term" value="F:DNA binding"/>
    <property type="evidence" value="ECO:0007669"/>
    <property type="project" value="InterPro"/>
</dbReference>
<dbReference type="GO" id="GO:0006260">
    <property type="term" value="P:DNA replication"/>
    <property type="evidence" value="ECO:0007669"/>
    <property type="project" value="TreeGrafter"/>
</dbReference>
<feature type="domain" description="DNA topoisomerase I DNA binding eukaryotic-type" evidence="1">
    <location>
        <begin position="1"/>
        <end position="69"/>
    </location>
</feature>
<evidence type="ECO:0000313" key="2">
    <source>
        <dbReference type="Proteomes" id="UP000887563"/>
    </source>
</evidence>
<dbReference type="InterPro" id="IPR008336">
    <property type="entry name" value="TopoI_DNA-bd_euk"/>
</dbReference>
<reference evidence="3" key="1">
    <citation type="submission" date="2022-11" db="UniProtKB">
        <authorList>
            <consortium name="WormBaseParasite"/>
        </authorList>
    </citation>
    <scope>IDENTIFICATION</scope>
</reference>
<dbReference type="SUPFAM" id="SSF56741">
    <property type="entry name" value="Eukaryotic DNA topoisomerase I, N-terminal DNA-binding fragment"/>
    <property type="match status" value="1"/>
</dbReference>
<organism evidence="2 3">
    <name type="scientific">Meloidogyne incognita</name>
    <name type="common">Southern root-knot nematode worm</name>
    <name type="synonym">Oxyuris incognita</name>
    <dbReference type="NCBI Taxonomy" id="6306"/>
    <lineage>
        <taxon>Eukaryota</taxon>
        <taxon>Metazoa</taxon>
        <taxon>Ecdysozoa</taxon>
        <taxon>Nematoda</taxon>
        <taxon>Chromadorea</taxon>
        <taxon>Rhabditida</taxon>
        <taxon>Tylenchina</taxon>
        <taxon>Tylenchomorpha</taxon>
        <taxon>Tylenchoidea</taxon>
        <taxon>Meloidogynidae</taxon>
        <taxon>Meloidogyninae</taxon>
        <taxon>Meloidogyne</taxon>
        <taxon>Meloidogyne incognita group</taxon>
    </lineage>
</organism>
<dbReference type="Proteomes" id="UP000887563">
    <property type="component" value="Unplaced"/>
</dbReference>
<proteinExistence type="predicted"/>
<dbReference type="GO" id="GO:0005730">
    <property type="term" value="C:nucleolus"/>
    <property type="evidence" value="ECO:0007669"/>
    <property type="project" value="TreeGrafter"/>
</dbReference>
<dbReference type="GO" id="GO:0006265">
    <property type="term" value="P:DNA topological change"/>
    <property type="evidence" value="ECO:0007669"/>
    <property type="project" value="InterPro"/>
</dbReference>